<accession>A0A8B8ES14</accession>
<sequence>MDGDDVIDCTPLLALFVSLLNSSQNARAVNLHREDLGRQLYYNPVPPRNTYNVHYGDTYNFYINDTRPLARAVNLHREDLGRQLYYNPVPPRNTYNVHYGDTYNFYINDTRPQYIRDCLSCFQTILDGNRGSGQRSLQQADASSEILRGSGAKCRACSKIAAFSIYGCGHDICEACGLRLKSQNWPCPVVTCREPVLDIVKLNRY</sequence>
<evidence type="ECO:0000313" key="3">
    <source>
        <dbReference type="RefSeq" id="XP_022342736.1"/>
    </source>
</evidence>
<evidence type="ECO:0000313" key="1">
    <source>
        <dbReference type="Proteomes" id="UP000694844"/>
    </source>
</evidence>
<gene>
    <name evidence="2 3" type="primary">LOC111136282</name>
</gene>
<proteinExistence type="predicted"/>
<dbReference type="GeneID" id="111136282"/>
<reference evidence="2 3" key="1">
    <citation type="submission" date="2025-04" db="UniProtKB">
        <authorList>
            <consortium name="RefSeq"/>
        </authorList>
    </citation>
    <scope>IDENTIFICATION</scope>
    <source>
        <tissue evidence="2 3">Whole sample</tissue>
    </source>
</reference>
<dbReference type="AlphaFoldDB" id="A0A8B8ES14"/>
<dbReference type="Proteomes" id="UP000694844">
    <property type="component" value="Chromosome 5"/>
</dbReference>
<keyword evidence="1" id="KW-1185">Reference proteome</keyword>
<dbReference type="RefSeq" id="XP_022342736.1">
    <property type="nucleotide sequence ID" value="XM_022487028.1"/>
</dbReference>
<evidence type="ECO:0000313" key="2">
    <source>
        <dbReference type="RefSeq" id="XP_022342735.1"/>
    </source>
</evidence>
<dbReference type="RefSeq" id="XP_022342735.1">
    <property type="nucleotide sequence ID" value="XM_022487027.1"/>
</dbReference>
<dbReference type="KEGG" id="cvn:111136282"/>
<protein>
    <submittedName>
        <fullName evidence="2 3">Uncharacterized protein LOC111136282 isoform X1</fullName>
    </submittedName>
</protein>
<name>A0A8B8ES14_CRAVI</name>
<organism evidence="1 3">
    <name type="scientific">Crassostrea virginica</name>
    <name type="common">Eastern oyster</name>
    <dbReference type="NCBI Taxonomy" id="6565"/>
    <lineage>
        <taxon>Eukaryota</taxon>
        <taxon>Metazoa</taxon>
        <taxon>Spiralia</taxon>
        <taxon>Lophotrochozoa</taxon>
        <taxon>Mollusca</taxon>
        <taxon>Bivalvia</taxon>
        <taxon>Autobranchia</taxon>
        <taxon>Pteriomorphia</taxon>
        <taxon>Ostreida</taxon>
        <taxon>Ostreoidea</taxon>
        <taxon>Ostreidae</taxon>
        <taxon>Crassostrea</taxon>
    </lineage>
</organism>
<dbReference type="SUPFAM" id="SSF57850">
    <property type="entry name" value="RING/U-box"/>
    <property type="match status" value="1"/>
</dbReference>